<organism evidence="2">
    <name type="scientific">Thiothrix subterranea</name>
    <dbReference type="NCBI Taxonomy" id="2735563"/>
    <lineage>
        <taxon>Bacteria</taxon>
        <taxon>Pseudomonadati</taxon>
        <taxon>Pseudomonadota</taxon>
        <taxon>Gammaproteobacteria</taxon>
        <taxon>Thiotrichales</taxon>
        <taxon>Thiotrichaceae</taxon>
        <taxon>Thiothrix</taxon>
    </lineage>
</organism>
<reference evidence="2 3" key="1">
    <citation type="submission" date="2023-08" db="EMBL/GenBank/DDBJ databases">
        <title>New molecular markers tilS and rpoB for phylogenetic and monitoring studies of the genus Thiothrix biodiversity.</title>
        <authorList>
            <person name="Ravin N.V."/>
            <person name="Smolyakov D."/>
            <person name="Markov N.D."/>
            <person name="Beletsky A.V."/>
            <person name="Mardanov A.V."/>
            <person name="Rudenko T.S."/>
            <person name="Grabovich M.Y."/>
        </authorList>
    </citation>
    <scope>NUCLEOTIDE SEQUENCE</scope>
    <source>
        <strain evidence="2">DNT52</strain>
        <strain evidence="1 3">H33</strain>
    </source>
</reference>
<evidence type="ECO:0000313" key="3">
    <source>
        <dbReference type="Proteomes" id="UP001223336"/>
    </source>
</evidence>
<dbReference type="AlphaFoldDB" id="A0AA51QVU9"/>
<dbReference type="Proteomes" id="UP001223336">
    <property type="component" value="Unassembled WGS sequence"/>
</dbReference>
<proteinExistence type="predicted"/>
<protein>
    <submittedName>
        <fullName evidence="2">Uncharacterized protein</fullName>
    </submittedName>
</protein>
<evidence type="ECO:0000313" key="1">
    <source>
        <dbReference type="EMBL" id="MDQ5771051.1"/>
    </source>
</evidence>
<sequence length="67" mass="7135">MSVSDTIRALVDAVKKSGAKTEADIQAQVFDAYAKLFNPCDLDDKDLLKVAGKIAKSATPIRANLSP</sequence>
<dbReference type="RefSeq" id="WP_308136691.1">
    <property type="nucleotide sequence ID" value="NZ_CP133197.1"/>
</dbReference>
<keyword evidence="3" id="KW-1185">Reference proteome</keyword>
<name>A0AA51QVU9_9GAMM</name>
<dbReference type="EMBL" id="JAVFKN010000088">
    <property type="protein sequence ID" value="MDQ5771051.1"/>
    <property type="molecule type" value="Genomic_DNA"/>
</dbReference>
<dbReference type="Proteomes" id="UP001229862">
    <property type="component" value="Chromosome"/>
</dbReference>
<gene>
    <name evidence="1" type="ORF">RCC75_21185</name>
    <name evidence="2" type="ORF">RCG00_13275</name>
</gene>
<evidence type="ECO:0000313" key="2">
    <source>
        <dbReference type="EMBL" id="WML85268.1"/>
    </source>
</evidence>
<dbReference type="EMBL" id="CP133217">
    <property type="protein sequence ID" value="WML85268.1"/>
    <property type="molecule type" value="Genomic_DNA"/>
</dbReference>
<accession>A0AA51QVU9</accession>